<dbReference type="SUPFAM" id="SSF46785">
    <property type="entry name" value="Winged helix' DNA-binding domain"/>
    <property type="match status" value="1"/>
</dbReference>
<dbReference type="InterPro" id="IPR001034">
    <property type="entry name" value="DeoR_HTH"/>
</dbReference>
<evidence type="ECO:0000256" key="1">
    <source>
        <dbReference type="ARBA" id="ARBA00022491"/>
    </source>
</evidence>
<comment type="caution">
    <text evidence="6">The sequence shown here is derived from an EMBL/GenBank/DDBJ whole genome shotgun (WGS) entry which is preliminary data.</text>
</comment>
<dbReference type="Gene3D" id="3.40.50.1360">
    <property type="match status" value="1"/>
</dbReference>
<dbReference type="InterPro" id="IPR036390">
    <property type="entry name" value="WH_DNA-bd_sf"/>
</dbReference>
<dbReference type="AlphaFoldDB" id="A0A418WED7"/>
<dbReference type="InterPro" id="IPR050313">
    <property type="entry name" value="Carb_Metab_HTH_regulators"/>
</dbReference>
<gene>
    <name evidence="6" type="ORF">D3874_16145</name>
</gene>
<dbReference type="Gene3D" id="1.10.10.10">
    <property type="entry name" value="Winged helix-like DNA-binding domain superfamily/Winged helix DNA-binding domain"/>
    <property type="match status" value="1"/>
</dbReference>
<dbReference type="SUPFAM" id="SSF100950">
    <property type="entry name" value="NagB/RpiA/CoA transferase-like"/>
    <property type="match status" value="1"/>
</dbReference>
<dbReference type="Proteomes" id="UP000284605">
    <property type="component" value="Unassembled WGS sequence"/>
</dbReference>
<keyword evidence="3" id="KW-0238">DNA-binding</keyword>
<dbReference type="InterPro" id="IPR018356">
    <property type="entry name" value="Tscrpt_reg_HTH_DeoR_CS"/>
</dbReference>
<dbReference type="InterPro" id="IPR014036">
    <property type="entry name" value="DeoR-like_C"/>
</dbReference>
<evidence type="ECO:0000256" key="2">
    <source>
        <dbReference type="ARBA" id="ARBA00023015"/>
    </source>
</evidence>
<dbReference type="PANTHER" id="PTHR30363:SF4">
    <property type="entry name" value="GLYCEROL-3-PHOSPHATE REGULON REPRESSOR"/>
    <property type="match status" value="1"/>
</dbReference>
<dbReference type="Pfam" id="PF08220">
    <property type="entry name" value="HTH_DeoR"/>
    <property type="match status" value="1"/>
</dbReference>
<accession>A0A418WED7</accession>
<feature type="domain" description="HTH deoR-type" evidence="5">
    <location>
        <begin position="14"/>
        <end position="69"/>
    </location>
</feature>
<dbReference type="PROSITE" id="PS51000">
    <property type="entry name" value="HTH_DEOR_2"/>
    <property type="match status" value="1"/>
</dbReference>
<evidence type="ECO:0000313" key="7">
    <source>
        <dbReference type="Proteomes" id="UP000284605"/>
    </source>
</evidence>
<dbReference type="InterPro" id="IPR036388">
    <property type="entry name" value="WH-like_DNA-bd_sf"/>
</dbReference>
<dbReference type="SMART" id="SM01134">
    <property type="entry name" value="DeoRC"/>
    <property type="match status" value="1"/>
</dbReference>
<keyword evidence="7" id="KW-1185">Reference proteome</keyword>
<keyword evidence="4" id="KW-0804">Transcription</keyword>
<keyword evidence="1" id="KW-0678">Repressor</keyword>
<dbReference type="RefSeq" id="WP_119778992.1">
    <property type="nucleotide sequence ID" value="NZ_QYUK01000011.1"/>
</dbReference>
<dbReference type="PRINTS" id="PR00037">
    <property type="entry name" value="HTHLACR"/>
</dbReference>
<dbReference type="PANTHER" id="PTHR30363">
    <property type="entry name" value="HTH-TYPE TRANSCRIPTIONAL REGULATOR SRLR-RELATED"/>
    <property type="match status" value="1"/>
</dbReference>
<dbReference type="OrthoDB" id="7849339at2"/>
<dbReference type="Pfam" id="PF00455">
    <property type="entry name" value="DeoRC"/>
    <property type="match status" value="1"/>
</dbReference>
<reference evidence="6 7" key="1">
    <citation type="submission" date="2018-09" db="EMBL/GenBank/DDBJ databases">
        <authorList>
            <person name="Zhu H."/>
        </authorList>
    </citation>
    <scope>NUCLEOTIDE SEQUENCE [LARGE SCALE GENOMIC DNA]</scope>
    <source>
        <strain evidence="6 7">K1W22B-8</strain>
    </source>
</reference>
<dbReference type="InterPro" id="IPR037171">
    <property type="entry name" value="NagB/RpiA_transferase-like"/>
</dbReference>
<dbReference type="GO" id="GO:0003700">
    <property type="term" value="F:DNA-binding transcription factor activity"/>
    <property type="evidence" value="ECO:0007669"/>
    <property type="project" value="InterPro"/>
</dbReference>
<dbReference type="EMBL" id="QYUK01000011">
    <property type="protein sequence ID" value="RJF88356.1"/>
    <property type="molecule type" value="Genomic_DNA"/>
</dbReference>
<protein>
    <submittedName>
        <fullName evidence="6">DeoR/GlpR transcriptional regulator</fullName>
    </submittedName>
</protein>
<dbReference type="GO" id="GO:0003677">
    <property type="term" value="F:DNA binding"/>
    <property type="evidence" value="ECO:0007669"/>
    <property type="project" value="UniProtKB-KW"/>
</dbReference>
<dbReference type="PROSITE" id="PS00894">
    <property type="entry name" value="HTH_DEOR_1"/>
    <property type="match status" value="1"/>
</dbReference>
<sequence>MEDDAPLTRVRLSKAARQERIVAELRATPTLRVSELAEDLSVSTETIRRDLDELEARGLINRTYGGAVRGFEPEPAIAERHRLMVAERESIAAATARHVAHADALLIGGGATTTHVARRLAAERKDLVVITHSFGVATVLAANPTITVIMCPGRYNGREGCVFGAETLDYLRGFHANHAILGATGLTVDGPNDADVDAAAVYHAMVDRAAEVTIVADHTKFDRTALSIYAGWSQISRLITDAPPEGPLARALDRARVTVDIAGRR</sequence>
<keyword evidence="2" id="KW-0805">Transcription regulation</keyword>
<organism evidence="6 7">
    <name type="scientific">Oleomonas cavernae</name>
    <dbReference type="NCBI Taxonomy" id="2320859"/>
    <lineage>
        <taxon>Bacteria</taxon>
        <taxon>Pseudomonadati</taxon>
        <taxon>Pseudomonadota</taxon>
        <taxon>Alphaproteobacteria</taxon>
        <taxon>Acetobacterales</taxon>
        <taxon>Acetobacteraceae</taxon>
        <taxon>Oleomonas</taxon>
    </lineage>
</organism>
<proteinExistence type="predicted"/>
<evidence type="ECO:0000313" key="6">
    <source>
        <dbReference type="EMBL" id="RJF88356.1"/>
    </source>
</evidence>
<evidence type="ECO:0000259" key="5">
    <source>
        <dbReference type="PROSITE" id="PS51000"/>
    </source>
</evidence>
<evidence type="ECO:0000256" key="3">
    <source>
        <dbReference type="ARBA" id="ARBA00023125"/>
    </source>
</evidence>
<dbReference type="SMART" id="SM00420">
    <property type="entry name" value="HTH_DEOR"/>
    <property type="match status" value="1"/>
</dbReference>
<evidence type="ECO:0000256" key="4">
    <source>
        <dbReference type="ARBA" id="ARBA00023163"/>
    </source>
</evidence>
<name>A0A418WED7_9PROT</name>